<accession>A0ABZ0Y0F3</accession>
<evidence type="ECO:0000313" key="4">
    <source>
        <dbReference type="Proteomes" id="UP001326110"/>
    </source>
</evidence>
<feature type="compositionally biased region" description="Basic residues" evidence="1">
    <location>
        <begin position="100"/>
        <end position="110"/>
    </location>
</feature>
<reference evidence="3 4" key="1">
    <citation type="submission" date="2023-11" db="EMBL/GenBank/DDBJ databases">
        <title>MicrobeMod: A computational toolkit for identifying prokaryotic methylation and restriction-modification with nanopore sequencing.</title>
        <authorList>
            <person name="Crits-Christoph A."/>
            <person name="Kang S.C."/>
            <person name="Lee H."/>
            <person name="Ostrov N."/>
        </authorList>
    </citation>
    <scope>NUCLEOTIDE SEQUENCE [LARGE SCALE GENOMIC DNA]</scope>
    <source>
        <strain evidence="3 4">ATCC 25935</strain>
    </source>
</reference>
<proteinExistence type="predicted"/>
<feature type="domain" description="Helix-turn-helix" evidence="2">
    <location>
        <begin position="8"/>
        <end position="52"/>
    </location>
</feature>
<sequence>MNTLNLLQASAFLHIHKEELRKRAKQGLIPGVKIGRAWIFLEEDLVAYIRAHYPEPRQAMRVTLGKEYQSCHSTSAETPGGSASRRRQESALDTLLAPATKRRRSGTTTN</sequence>
<name>A0ABZ0Y0F3_9BURK</name>
<keyword evidence="4" id="KW-1185">Reference proteome</keyword>
<evidence type="ECO:0000313" key="3">
    <source>
        <dbReference type="EMBL" id="WQH05331.1"/>
    </source>
</evidence>
<dbReference type="EMBL" id="CP140152">
    <property type="protein sequence ID" value="WQH05331.1"/>
    <property type="molecule type" value="Genomic_DNA"/>
</dbReference>
<dbReference type="RefSeq" id="WP_154820145.1">
    <property type="nucleotide sequence ID" value="NZ_CP140152.1"/>
</dbReference>
<dbReference type="Proteomes" id="UP001326110">
    <property type="component" value="Chromosome"/>
</dbReference>
<dbReference type="GeneID" id="43167059"/>
<dbReference type="InterPro" id="IPR041657">
    <property type="entry name" value="HTH_17"/>
</dbReference>
<feature type="region of interest" description="Disordered" evidence="1">
    <location>
        <begin position="69"/>
        <end position="110"/>
    </location>
</feature>
<organism evidence="3 4">
    <name type="scientific">Duganella zoogloeoides</name>
    <dbReference type="NCBI Taxonomy" id="75659"/>
    <lineage>
        <taxon>Bacteria</taxon>
        <taxon>Pseudomonadati</taxon>
        <taxon>Pseudomonadota</taxon>
        <taxon>Betaproteobacteria</taxon>
        <taxon>Burkholderiales</taxon>
        <taxon>Oxalobacteraceae</taxon>
        <taxon>Telluria group</taxon>
        <taxon>Duganella</taxon>
    </lineage>
</organism>
<evidence type="ECO:0000259" key="2">
    <source>
        <dbReference type="Pfam" id="PF12728"/>
    </source>
</evidence>
<dbReference type="Pfam" id="PF12728">
    <property type="entry name" value="HTH_17"/>
    <property type="match status" value="1"/>
</dbReference>
<protein>
    <submittedName>
        <fullName evidence="3">Helix-turn-helix domain-containing protein</fullName>
    </submittedName>
</protein>
<evidence type="ECO:0000256" key="1">
    <source>
        <dbReference type="SAM" id="MobiDB-lite"/>
    </source>
</evidence>
<gene>
    <name evidence="3" type="ORF">SR858_03075</name>
</gene>